<protein>
    <submittedName>
        <fullName evidence="3">CAP domain-containing protein</fullName>
    </submittedName>
</protein>
<name>A0ABY5W0N1_9ACTN</name>
<reference evidence="3" key="1">
    <citation type="submission" date="2021-04" db="EMBL/GenBank/DDBJ databases">
        <authorList>
            <person name="Hartkoorn R.C."/>
            <person name="Beaudoing E."/>
            <person name="Hot D."/>
        </authorList>
    </citation>
    <scope>NUCLEOTIDE SEQUENCE</scope>
    <source>
        <strain evidence="3">NRRL B-16292</strain>
    </source>
</reference>
<dbReference type="PANTHER" id="PTHR31157">
    <property type="entry name" value="SCP DOMAIN-CONTAINING PROTEIN"/>
    <property type="match status" value="1"/>
</dbReference>
<dbReference type="Pfam" id="PF00188">
    <property type="entry name" value="CAP"/>
    <property type="match status" value="1"/>
</dbReference>
<feature type="region of interest" description="Disordered" evidence="1">
    <location>
        <begin position="66"/>
        <end position="109"/>
    </location>
</feature>
<dbReference type="CDD" id="cd05379">
    <property type="entry name" value="CAP_bacterial"/>
    <property type="match status" value="1"/>
</dbReference>
<proteinExistence type="predicted"/>
<dbReference type="PANTHER" id="PTHR31157:SF1">
    <property type="entry name" value="SCP DOMAIN-CONTAINING PROTEIN"/>
    <property type="match status" value="1"/>
</dbReference>
<sequence>MSKPLTEGTLIVTRFARRATAIAAALVVAPLGLTLAVTAVASAAPVAVTTVQAAGATLSDGLTAATKATPKKKKKKKTTKAKKTTPAPAKPTTPTTPATQPAPAAPSDHSALENQVVTLTNNYRTANGCGALRIDSRLVAAARAHSTDMVSQNFFSHTGSDGSNFVQREARAGYTTGASAENIAWGYRTPQDVVNGWINSSGHRANILNCSSVAVGVGVAYKADGTPYWTQDFGRV</sequence>
<dbReference type="EMBL" id="CP073720">
    <property type="protein sequence ID" value="UWP82258.1"/>
    <property type="molecule type" value="Genomic_DNA"/>
</dbReference>
<reference evidence="3" key="2">
    <citation type="submission" date="2022-09" db="EMBL/GenBank/DDBJ databases">
        <title>Biosynthetic gene clusters of Dactylosporangioum fulvum.</title>
        <authorList>
            <person name="Caradec T."/>
        </authorList>
    </citation>
    <scope>NUCLEOTIDE SEQUENCE</scope>
    <source>
        <strain evidence="3">NRRL B-16292</strain>
    </source>
</reference>
<evidence type="ECO:0000259" key="2">
    <source>
        <dbReference type="Pfam" id="PF00188"/>
    </source>
</evidence>
<accession>A0ABY5W0N1</accession>
<evidence type="ECO:0000313" key="4">
    <source>
        <dbReference type="Proteomes" id="UP001059617"/>
    </source>
</evidence>
<dbReference type="InterPro" id="IPR014044">
    <property type="entry name" value="CAP_dom"/>
</dbReference>
<organism evidence="3 4">
    <name type="scientific">Dactylosporangium fulvum</name>
    <dbReference type="NCBI Taxonomy" id="53359"/>
    <lineage>
        <taxon>Bacteria</taxon>
        <taxon>Bacillati</taxon>
        <taxon>Actinomycetota</taxon>
        <taxon>Actinomycetes</taxon>
        <taxon>Micromonosporales</taxon>
        <taxon>Micromonosporaceae</taxon>
        <taxon>Dactylosporangium</taxon>
    </lineage>
</organism>
<dbReference type="InterPro" id="IPR035940">
    <property type="entry name" value="CAP_sf"/>
</dbReference>
<feature type="compositionally biased region" description="Basic residues" evidence="1">
    <location>
        <begin position="69"/>
        <end position="83"/>
    </location>
</feature>
<dbReference type="RefSeq" id="WP_259860030.1">
    <property type="nucleotide sequence ID" value="NZ_BAAAST010000013.1"/>
</dbReference>
<dbReference type="SUPFAM" id="SSF55797">
    <property type="entry name" value="PR-1-like"/>
    <property type="match status" value="1"/>
</dbReference>
<gene>
    <name evidence="3" type="ORF">Dfulv_45555</name>
</gene>
<dbReference type="Proteomes" id="UP001059617">
    <property type="component" value="Chromosome"/>
</dbReference>
<feature type="domain" description="SCP" evidence="2">
    <location>
        <begin position="118"/>
        <end position="233"/>
    </location>
</feature>
<keyword evidence="4" id="KW-1185">Reference proteome</keyword>
<feature type="compositionally biased region" description="Low complexity" evidence="1">
    <location>
        <begin position="84"/>
        <end position="106"/>
    </location>
</feature>
<dbReference type="Gene3D" id="3.40.33.10">
    <property type="entry name" value="CAP"/>
    <property type="match status" value="1"/>
</dbReference>
<evidence type="ECO:0000313" key="3">
    <source>
        <dbReference type="EMBL" id="UWP82258.1"/>
    </source>
</evidence>
<evidence type="ECO:0000256" key="1">
    <source>
        <dbReference type="SAM" id="MobiDB-lite"/>
    </source>
</evidence>